<organism evidence="2 3">
    <name type="scientific">Solanum verrucosum</name>
    <dbReference type="NCBI Taxonomy" id="315347"/>
    <lineage>
        <taxon>Eukaryota</taxon>
        <taxon>Viridiplantae</taxon>
        <taxon>Streptophyta</taxon>
        <taxon>Embryophyta</taxon>
        <taxon>Tracheophyta</taxon>
        <taxon>Spermatophyta</taxon>
        <taxon>Magnoliopsida</taxon>
        <taxon>eudicotyledons</taxon>
        <taxon>Gunneridae</taxon>
        <taxon>Pentapetalae</taxon>
        <taxon>asterids</taxon>
        <taxon>lamiids</taxon>
        <taxon>Solanales</taxon>
        <taxon>Solanaceae</taxon>
        <taxon>Solanoideae</taxon>
        <taxon>Solaneae</taxon>
        <taxon>Solanum</taxon>
    </lineage>
</organism>
<name>A0AAF0QZW8_SOLVR</name>
<dbReference type="Pfam" id="PF24626">
    <property type="entry name" value="SH3_Tf2-1"/>
    <property type="match status" value="1"/>
</dbReference>
<sequence>MARVKLIQQHLVTAQSRQKGYADRCVWYVPFSIGERVLLKVSPTKGVMRFGKKGKLSLRFIRPFEILKKYREVAYRLALPPSPSIVHPVFHVFMLKQYRHDDSHVIQWDYVSLDQNLAFEEELIVILDKKTRKLRCKHID</sequence>
<accession>A0AAF0QZW8</accession>
<dbReference type="Proteomes" id="UP001234989">
    <property type="component" value="Chromosome 6"/>
</dbReference>
<proteinExistence type="predicted"/>
<evidence type="ECO:0000313" key="3">
    <source>
        <dbReference type="Proteomes" id="UP001234989"/>
    </source>
</evidence>
<dbReference type="EMBL" id="CP133617">
    <property type="protein sequence ID" value="WMV33584.1"/>
    <property type="molecule type" value="Genomic_DNA"/>
</dbReference>
<gene>
    <name evidence="2" type="ORF">MTR67_026969</name>
</gene>
<keyword evidence="3" id="KW-1185">Reference proteome</keyword>
<dbReference type="PANTHER" id="PTHR46148">
    <property type="entry name" value="CHROMO DOMAIN-CONTAINING PROTEIN"/>
    <property type="match status" value="1"/>
</dbReference>
<evidence type="ECO:0000313" key="2">
    <source>
        <dbReference type="EMBL" id="WMV33584.1"/>
    </source>
</evidence>
<protein>
    <recommendedName>
        <fullName evidence="1">Tf2-1-like SH3-like domain-containing protein</fullName>
    </recommendedName>
</protein>
<reference evidence="2" key="1">
    <citation type="submission" date="2023-08" db="EMBL/GenBank/DDBJ databases">
        <title>A de novo genome assembly of Solanum verrucosum Schlechtendal, a Mexican diploid species geographically isolated from the other diploid A-genome species in potato relatives.</title>
        <authorList>
            <person name="Hosaka K."/>
        </authorList>
    </citation>
    <scope>NUCLEOTIDE SEQUENCE</scope>
    <source>
        <tissue evidence="2">Young leaves</tissue>
    </source>
</reference>
<evidence type="ECO:0000259" key="1">
    <source>
        <dbReference type="Pfam" id="PF24626"/>
    </source>
</evidence>
<dbReference type="PANTHER" id="PTHR46148:SF60">
    <property type="entry name" value="CHROMO DOMAIN-CONTAINING PROTEIN"/>
    <property type="match status" value="1"/>
</dbReference>
<dbReference type="AlphaFoldDB" id="A0AAF0QZW8"/>
<dbReference type="InterPro" id="IPR056924">
    <property type="entry name" value="SH3_Tf2-1"/>
</dbReference>
<feature type="domain" description="Tf2-1-like SH3-like" evidence="1">
    <location>
        <begin position="34"/>
        <end position="99"/>
    </location>
</feature>